<evidence type="ECO:0000256" key="1">
    <source>
        <dbReference type="SAM" id="MobiDB-lite"/>
    </source>
</evidence>
<comment type="caution">
    <text evidence="3">The sequence shown here is derived from an EMBL/GenBank/DDBJ whole genome shotgun (WGS) entry which is preliminary data.</text>
</comment>
<reference evidence="4" key="1">
    <citation type="journal article" date="2019" name="Int. J. Syst. Evol. Microbiol.">
        <title>The Global Catalogue of Microorganisms (GCM) 10K type strain sequencing project: providing services to taxonomists for standard genome sequencing and annotation.</title>
        <authorList>
            <consortium name="The Broad Institute Genomics Platform"/>
            <consortium name="The Broad Institute Genome Sequencing Center for Infectious Disease"/>
            <person name="Wu L."/>
            <person name="Ma J."/>
        </authorList>
    </citation>
    <scope>NUCLEOTIDE SEQUENCE [LARGE SCALE GENOMIC DNA]</scope>
    <source>
        <strain evidence="4">JCM 17804</strain>
    </source>
</reference>
<dbReference type="Proteomes" id="UP001500975">
    <property type="component" value="Unassembled WGS sequence"/>
</dbReference>
<dbReference type="Pfam" id="PF13302">
    <property type="entry name" value="Acetyltransf_3"/>
    <property type="match status" value="1"/>
</dbReference>
<gene>
    <name evidence="3" type="ORF">GCM10023165_34240</name>
</gene>
<dbReference type="EMBL" id="BAABGJ010000057">
    <property type="protein sequence ID" value="GAA4348434.1"/>
    <property type="molecule type" value="Genomic_DNA"/>
</dbReference>
<dbReference type="SUPFAM" id="SSF55729">
    <property type="entry name" value="Acyl-CoA N-acyltransferases (Nat)"/>
    <property type="match status" value="1"/>
</dbReference>
<feature type="domain" description="N-acetyltransferase" evidence="2">
    <location>
        <begin position="184"/>
        <end position="336"/>
    </location>
</feature>
<accession>A0ABP8HZV7</accession>
<dbReference type="PROSITE" id="PS51186">
    <property type="entry name" value="GNAT"/>
    <property type="match status" value="1"/>
</dbReference>
<dbReference type="RefSeq" id="WP_345539408.1">
    <property type="nucleotide sequence ID" value="NZ_BAABGJ010000057.1"/>
</dbReference>
<evidence type="ECO:0000313" key="3">
    <source>
        <dbReference type="EMBL" id="GAA4348434.1"/>
    </source>
</evidence>
<name>A0ABP8HZV7_9BURK</name>
<proteinExistence type="predicted"/>
<dbReference type="Gene3D" id="3.40.630.30">
    <property type="match status" value="1"/>
</dbReference>
<keyword evidence="4" id="KW-1185">Reference proteome</keyword>
<dbReference type="InterPro" id="IPR000182">
    <property type="entry name" value="GNAT_dom"/>
</dbReference>
<protein>
    <recommendedName>
        <fullName evidence="2">N-acetyltransferase domain-containing protein</fullName>
    </recommendedName>
</protein>
<feature type="region of interest" description="Disordered" evidence="1">
    <location>
        <begin position="362"/>
        <end position="383"/>
    </location>
</feature>
<evidence type="ECO:0000313" key="4">
    <source>
        <dbReference type="Proteomes" id="UP001500975"/>
    </source>
</evidence>
<organism evidence="3 4">
    <name type="scientific">Variovorax defluvii</name>
    <dbReference type="NCBI Taxonomy" id="913761"/>
    <lineage>
        <taxon>Bacteria</taxon>
        <taxon>Pseudomonadati</taxon>
        <taxon>Pseudomonadota</taxon>
        <taxon>Betaproteobacteria</taxon>
        <taxon>Burkholderiales</taxon>
        <taxon>Comamonadaceae</taxon>
        <taxon>Variovorax</taxon>
    </lineage>
</organism>
<evidence type="ECO:0000259" key="2">
    <source>
        <dbReference type="PROSITE" id="PS51186"/>
    </source>
</evidence>
<sequence>MSTLKTVVDNARSSAHFARILMSVTEETPAEALTAWLDGALGSFGHFRDVWPYVILALRRNHRVDRRRIAQRLSRMWCDSSVHWDPETLRGLARVAYLCFDLCLARRALQALSGLQAPSVTDLLLEANCHAACGDLRQALNICGAVLDRSPHNTQAIALHRSWTQRVARASDPWQAPIIGSDGLRLEPMHVEHAAALAWQYRDPAIAARTLLPPLEEWDAAEAWIEHRRSYSNVVPYVLLHREHGLLGSTEITVSGTEAFLCIWIGADWQGRGYGRRMTAMACEHAFRCGIEVMLTAAFDDNVASLRTLRGYGFGDVAIRAAHPDHDRIFLSLPTRPMGPDEIVRRLIGFSDRADTGFVFPVPGQTGKAPDLPMQTASNEEDR</sequence>
<dbReference type="InterPro" id="IPR016181">
    <property type="entry name" value="Acyl_CoA_acyltransferase"/>
</dbReference>